<proteinExistence type="predicted"/>
<feature type="non-terminal residue" evidence="1">
    <location>
        <position position="1"/>
    </location>
</feature>
<evidence type="ECO:0000313" key="1">
    <source>
        <dbReference type="EMBL" id="GAI23621.1"/>
    </source>
</evidence>
<comment type="caution">
    <text evidence="1">The sequence shown here is derived from an EMBL/GenBank/DDBJ whole genome shotgun (WGS) entry which is preliminary data.</text>
</comment>
<protein>
    <submittedName>
        <fullName evidence="1">Uncharacterized protein</fullName>
    </submittedName>
</protein>
<dbReference type="EMBL" id="BARV01022753">
    <property type="protein sequence ID" value="GAI23621.1"/>
    <property type="molecule type" value="Genomic_DNA"/>
</dbReference>
<organism evidence="1">
    <name type="scientific">marine sediment metagenome</name>
    <dbReference type="NCBI Taxonomy" id="412755"/>
    <lineage>
        <taxon>unclassified sequences</taxon>
        <taxon>metagenomes</taxon>
        <taxon>ecological metagenomes</taxon>
    </lineage>
</organism>
<reference evidence="1" key="1">
    <citation type="journal article" date="2014" name="Front. Microbiol.">
        <title>High frequency of phylogenetically diverse reductive dehalogenase-homologous genes in deep subseafloor sedimentary metagenomes.</title>
        <authorList>
            <person name="Kawai M."/>
            <person name="Futagami T."/>
            <person name="Toyoda A."/>
            <person name="Takaki Y."/>
            <person name="Nishi S."/>
            <person name="Hori S."/>
            <person name="Arai W."/>
            <person name="Tsubouchi T."/>
            <person name="Morono Y."/>
            <person name="Uchiyama I."/>
            <person name="Ito T."/>
            <person name="Fujiyama A."/>
            <person name="Inagaki F."/>
            <person name="Takami H."/>
        </authorList>
    </citation>
    <scope>NUCLEOTIDE SEQUENCE</scope>
    <source>
        <strain evidence="1">Expedition CK06-06</strain>
    </source>
</reference>
<dbReference type="AlphaFoldDB" id="X1N034"/>
<accession>X1N034</accession>
<sequence length="31" mass="3884">DMKLKNLPKIERPREKLRCKIKYEKIIKRTN</sequence>
<name>X1N034_9ZZZZ</name>
<gene>
    <name evidence="1" type="ORF">S06H3_37445</name>
</gene>